<organism evidence="2 3">
    <name type="scientific">Albimonas donghaensis</name>
    <dbReference type="NCBI Taxonomy" id="356660"/>
    <lineage>
        <taxon>Bacteria</taxon>
        <taxon>Pseudomonadati</taxon>
        <taxon>Pseudomonadota</taxon>
        <taxon>Alphaproteobacteria</taxon>
        <taxon>Rhodobacterales</taxon>
        <taxon>Paracoccaceae</taxon>
        <taxon>Albimonas</taxon>
    </lineage>
</organism>
<feature type="chain" id="PRO_5011621616" evidence="1">
    <location>
        <begin position="22"/>
        <end position="181"/>
    </location>
</feature>
<feature type="signal peptide" evidence="1">
    <location>
        <begin position="1"/>
        <end position="21"/>
    </location>
</feature>
<proteinExistence type="predicted"/>
<accession>A0A1H2QD35</accession>
<evidence type="ECO:0000313" key="3">
    <source>
        <dbReference type="Proteomes" id="UP000199118"/>
    </source>
</evidence>
<evidence type="ECO:0000313" key="2">
    <source>
        <dbReference type="EMBL" id="SDW04995.1"/>
    </source>
</evidence>
<protein>
    <submittedName>
        <fullName evidence="2">Uncharacterized protein</fullName>
    </submittedName>
</protein>
<dbReference type="OrthoDB" id="7344322at2"/>
<dbReference type="Proteomes" id="UP000199118">
    <property type="component" value="Unassembled WGS sequence"/>
</dbReference>
<keyword evidence="3" id="KW-1185">Reference proteome</keyword>
<dbReference type="RefSeq" id="WP_092679122.1">
    <property type="nucleotide sequence ID" value="NZ_FNMZ01000001.1"/>
</dbReference>
<name>A0A1H2QD35_9RHOB</name>
<gene>
    <name evidence="2" type="ORF">SAMN05444336_10116</name>
</gene>
<dbReference type="STRING" id="356660.SAMN05444336_10116"/>
<evidence type="ECO:0000256" key="1">
    <source>
        <dbReference type="SAM" id="SignalP"/>
    </source>
</evidence>
<reference evidence="2 3" key="1">
    <citation type="submission" date="2016-10" db="EMBL/GenBank/DDBJ databases">
        <authorList>
            <person name="de Groot N.N."/>
        </authorList>
    </citation>
    <scope>NUCLEOTIDE SEQUENCE [LARGE SCALE GENOMIC DNA]</scope>
    <source>
        <strain evidence="2 3">DSM 17890</strain>
    </source>
</reference>
<dbReference type="AlphaFoldDB" id="A0A1H2QD35"/>
<sequence>MSYRSIFAAIALAASASGALAQQAADGSATVDAFSVWSAAGVVIATGPRSHAFAGEMSGPYFVDAGEGPVPAGRIVCVGALEGDEATGRQSGAATCQLRAIDGAVAYGGFSCEGWRLVGCTGRFEITGGEGRMAGVTGEGSITLRRYETSLAELSSGEAEETGLGIAYWRGFTLHPAASPE</sequence>
<keyword evidence="1" id="KW-0732">Signal</keyword>
<dbReference type="EMBL" id="FNMZ01000001">
    <property type="protein sequence ID" value="SDW04995.1"/>
    <property type="molecule type" value="Genomic_DNA"/>
</dbReference>